<name>A0A7C8QYS5_ORBOL</name>
<dbReference type="AlphaFoldDB" id="A0A7C8QYS5"/>
<reference evidence="1 2" key="1">
    <citation type="submission" date="2019-06" db="EMBL/GenBank/DDBJ databases">
        <authorList>
            <person name="Palmer J.M."/>
        </authorList>
    </citation>
    <scope>NUCLEOTIDE SEQUENCE [LARGE SCALE GENOMIC DNA]</scope>
    <source>
        <strain evidence="1 2">TWF191</strain>
    </source>
</reference>
<dbReference type="EMBL" id="WIPF01000026">
    <property type="protein sequence ID" value="KAF3225753.1"/>
    <property type="molecule type" value="Genomic_DNA"/>
</dbReference>
<dbReference type="Proteomes" id="UP000483672">
    <property type="component" value="Unassembled WGS sequence"/>
</dbReference>
<evidence type="ECO:0000313" key="2">
    <source>
        <dbReference type="Proteomes" id="UP000483672"/>
    </source>
</evidence>
<evidence type="ECO:0000313" key="1">
    <source>
        <dbReference type="EMBL" id="KAF3225753.1"/>
    </source>
</evidence>
<organism evidence="1 2">
    <name type="scientific">Orbilia oligospora</name>
    <name type="common">Nematode-trapping fungus</name>
    <name type="synonym">Arthrobotrys oligospora</name>
    <dbReference type="NCBI Taxonomy" id="2813651"/>
    <lineage>
        <taxon>Eukaryota</taxon>
        <taxon>Fungi</taxon>
        <taxon>Dikarya</taxon>
        <taxon>Ascomycota</taxon>
        <taxon>Pezizomycotina</taxon>
        <taxon>Orbiliomycetes</taxon>
        <taxon>Orbiliales</taxon>
        <taxon>Orbiliaceae</taxon>
        <taxon>Orbilia</taxon>
    </lineage>
</organism>
<comment type="caution">
    <text evidence="1">The sequence shown here is derived from an EMBL/GenBank/DDBJ whole genome shotgun (WGS) entry which is preliminary data.</text>
</comment>
<accession>A0A7C8QYS5</accession>
<gene>
    <name evidence="1" type="ORF">TWF191_005100</name>
</gene>
<protein>
    <submittedName>
        <fullName evidence="1">Uncharacterized protein</fullName>
    </submittedName>
</protein>
<sequence length="334" mass="37903">MHSIFQGEMGYQHRSRHFSANSEISILSRVEDMNLPQVFQDFKDIFSRAHDWCREHSPQSPPSLEWWNNNTTDGVSELPGVLVSNSKTPLEFDQLKIYTIGGLGRAYLCSKIVEGLFSDPESDPSVPLNNDPNFEPKDLWAEKHIARYLAGLEAEMRTLNAGRPHTLANIERWRSHTVTLLNPILEDSGATLDPQSRGGIFAEKLFRRYAQLIGIRHTTDHIAARAEFDYMISQAIRVSRQLRQHHFKFIVKYPPDFGPGHRSTSLKTPNKARVAHDDGILEALEEQVESPIGPIKHNLNEIWIVDRPLLCNLGSNGKGRIQATPVKARYLSLI</sequence>
<proteinExistence type="predicted"/>